<dbReference type="NCBIfam" id="NF004760">
    <property type="entry name" value="PRK06091.1"/>
    <property type="match status" value="1"/>
</dbReference>
<accession>A0A0S4LH29</accession>
<dbReference type="GO" id="GO:0005829">
    <property type="term" value="C:cytosol"/>
    <property type="evidence" value="ECO:0007669"/>
    <property type="project" value="TreeGrafter"/>
</dbReference>
<name>A0A0S4LH29_9BACT</name>
<evidence type="ECO:0000313" key="3">
    <source>
        <dbReference type="EMBL" id="CUS35880.1"/>
    </source>
</evidence>
<dbReference type="InterPro" id="IPR005811">
    <property type="entry name" value="SUCC_ACL_C"/>
</dbReference>
<dbReference type="Pfam" id="PF00549">
    <property type="entry name" value="Ligase_CoA"/>
    <property type="match status" value="1"/>
</dbReference>
<dbReference type="Pfam" id="PF02629">
    <property type="entry name" value="CoA_binding"/>
    <property type="match status" value="1"/>
</dbReference>
<evidence type="ECO:0000259" key="2">
    <source>
        <dbReference type="Pfam" id="PF02629"/>
    </source>
</evidence>
<dbReference type="SUPFAM" id="SSF52210">
    <property type="entry name" value="Succinyl-CoA synthetase domains"/>
    <property type="match status" value="2"/>
</dbReference>
<reference evidence="4" key="1">
    <citation type="submission" date="2015-10" db="EMBL/GenBank/DDBJ databases">
        <authorList>
            <person name="Luecker S."/>
            <person name="Luecker S."/>
        </authorList>
    </citation>
    <scope>NUCLEOTIDE SEQUENCE [LARGE SCALE GENOMIC DNA]</scope>
</reference>
<organism evidence="3 4">
    <name type="scientific">Candidatus Nitrospira nitrificans</name>
    <dbReference type="NCBI Taxonomy" id="1742973"/>
    <lineage>
        <taxon>Bacteria</taxon>
        <taxon>Pseudomonadati</taxon>
        <taxon>Nitrospirota</taxon>
        <taxon>Nitrospiria</taxon>
        <taxon>Nitrospirales</taxon>
        <taxon>Nitrospiraceae</taxon>
        <taxon>Nitrospira</taxon>
    </lineage>
</organism>
<protein>
    <submittedName>
        <fullName evidence="3">Putative enzyme with acyl-CoA domain</fullName>
    </submittedName>
</protein>
<dbReference type="EMBL" id="CZPZ01000012">
    <property type="protein sequence ID" value="CUS35880.1"/>
    <property type="molecule type" value="Genomic_DNA"/>
</dbReference>
<dbReference type="RefSeq" id="WP_090897309.1">
    <property type="nucleotide sequence ID" value="NZ_CZPZ01000012.1"/>
</dbReference>
<dbReference type="AlphaFoldDB" id="A0A0S4LH29"/>
<dbReference type="InterPro" id="IPR003781">
    <property type="entry name" value="CoA-bd"/>
</dbReference>
<gene>
    <name evidence="3" type="primary">yahF</name>
    <name evidence="3" type="ORF">COMA2_20495</name>
</gene>
<evidence type="ECO:0000313" key="4">
    <source>
        <dbReference type="Proteomes" id="UP000198736"/>
    </source>
</evidence>
<dbReference type="InterPro" id="IPR016102">
    <property type="entry name" value="Succinyl-CoA_synth-like"/>
</dbReference>
<dbReference type="PANTHER" id="PTHR11117">
    <property type="entry name" value="SUCCINYL-COA LIGASE SUBUNIT ALPHA"/>
    <property type="match status" value="1"/>
</dbReference>
<dbReference type="GO" id="GO:0004775">
    <property type="term" value="F:succinate-CoA ligase (ADP-forming) activity"/>
    <property type="evidence" value="ECO:0007669"/>
    <property type="project" value="TreeGrafter"/>
</dbReference>
<dbReference type="Gene3D" id="3.40.50.261">
    <property type="entry name" value="Succinyl-CoA synthetase domains"/>
    <property type="match status" value="2"/>
</dbReference>
<dbReference type="Proteomes" id="UP000198736">
    <property type="component" value="Unassembled WGS sequence"/>
</dbReference>
<dbReference type="Gene3D" id="3.40.50.720">
    <property type="entry name" value="NAD(P)-binding Rossmann-like Domain"/>
    <property type="match status" value="1"/>
</dbReference>
<feature type="domain" description="ATP-citrate synthase/succinyl-CoA ligase C-terminal" evidence="1">
    <location>
        <begin position="345"/>
        <end position="506"/>
    </location>
</feature>
<dbReference type="GO" id="GO:0006099">
    <property type="term" value="P:tricarboxylic acid cycle"/>
    <property type="evidence" value="ECO:0007669"/>
    <property type="project" value="TreeGrafter"/>
</dbReference>
<dbReference type="OrthoDB" id="6193532at2"/>
<dbReference type="PANTHER" id="PTHR11117:SF24">
    <property type="entry name" value="PROTEIN FDRA"/>
    <property type="match status" value="1"/>
</dbReference>
<feature type="domain" description="CoA-binding" evidence="2">
    <location>
        <begin position="195"/>
        <end position="283"/>
    </location>
</feature>
<sequence>MARATKIIRNFYRDSVSLMQLSSSFAKLPGVEQASAVMASANNISLLQEAGLLAESIEASANDLLIALQGEADALESALAAAESSLKQPSPSSTGSEQSRGIAPRSIEMGLGNLVDANLALISTPGEYAAAEAFKALSLGLNVMLFSDNVGLEDEIALKRFAQERDLIVMGPDCGTAIINGIPLAFANVVRRGVIGVVAASGTGLQQVTCLVDRWGGGISQAIGTGGHDLRREVGGISMLQGLKALAADPSTSVIVLISKPPSPEVAAKVLEAAGVAGKAVVVNFLGADPDQARRKNMYPAATLEDAAAAAVALADGKTPEARRASVPPLSTTLLAPRQRYVRGLYSGGTFCYEASLLLKKELGQINSNTPVEPEDRLSDVWISRNHTVIDLGDDLFTRGRPHPMIDHRLRNERLIREASDPEVAVLILDIVLGYGSHPDPAAEMIPAIQKARDLAAEAGRHLVIVGFVCGTAADPQNLSKQETALREAGVILAESNAQAVRMAASVVREVGVVGERL</sequence>
<proteinExistence type="predicted"/>
<keyword evidence="4" id="KW-1185">Reference proteome</keyword>
<evidence type="ECO:0000259" key="1">
    <source>
        <dbReference type="Pfam" id="PF00549"/>
    </source>
</evidence>
<dbReference type="GO" id="GO:0004776">
    <property type="term" value="F:succinate-CoA ligase (GDP-forming) activity"/>
    <property type="evidence" value="ECO:0007669"/>
    <property type="project" value="TreeGrafter"/>
</dbReference>
<dbReference type="STRING" id="1742973.COMA2_20495"/>
<dbReference type="GO" id="GO:0009361">
    <property type="term" value="C:succinate-CoA ligase complex (ADP-forming)"/>
    <property type="evidence" value="ECO:0007669"/>
    <property type="project" value="TreeGrafter"/>
</dbReference>